<dbReference type="EMBL" id="JALJOT010000005">
    <property type="protein sequence ID" value="KAK9915495.1"/>
    <property type="molecule type" value="Genomic_DNA"/>
</dbReference>
<accession>A0ABR2YUU8</accession>
<reference evidence="1 2" key="1">
    <citation type="journal article" date="2024" name="Nat. Commun.">
        <title>Phylogenomics reveals the evolutionary origins of lichenization in chlorophyte algae.</title>
        <authorList>
            <person name="Puginier C."/>
            <person name="Libourel C."/>
            <person name="Otte J."/>
            <person name="Skaloud P."/>
            <person name="Haon M."/>
            <person name="Grisel S."/>
            <person name="Petersen M."/>
            <person name="Berrin J.G."/>
            <person name="Delaux P.M."/>
            <person name="Dal Grande F."/>
            <person name="Keller J."/>
        </authorList>
    </citation>
    <scope>NUCLEOTIDE SEQUENCE [LARGE SCALE GENOMIC DNA]</scope>
    <source>
        <strain evidence="1 2">SAG 216-7</strain>
    </source>
</reference>
<evidence type="ECO:0000313" key="1">
    <source>
        <dbReference type="EMBL" id="KAK9915495.1"/>
    </source>
</evidence>
<comment type="caution">
    <text evidence="1">The sequence shown here is derived from an EMBL/GenBank/DDBJ whole genome shotgun (WGS) entry which is preliminary data.</text>
</comment>
<organism evidence="1 2">
    <name type="scientific">Coccomyxa subellipsoidea</name>
    <dbReference type="NCBI Taxonomy" id="248742"/>
    <lineage>
        <taxon>Eukaryota</taxon>
        <taxon>Viridiplantae</taxon>
        <taxon>Chlorophyta</taxon>
        <taxon>core chlorophytes</taxon>
        <taxon>Trebouxiophyceae</taxon>
        <taxon>Trebouxiophyceae incertae sedis</taxon>
        <taxon>Coccomyxaceae</taxon>
        <taxon>Coccomyxa</taxon>
    </lineage>
</organism>
<protein>
    <submittedName>
        <fullName evidence="1">Uncharacterized protein</fullName>
    </submittedName>
</protein>
<name>A0ABR2YUU8_9CHLO</name>
<dbReference type="Proteomes" id="UP001491310">
    <property type="component" value="Unassembled WGS sequence"/>
</dbReference>
<gene>
    <name evidence="1" type="ORF">WJX75_009989</name>
</gene>
<sequence>MASDRLSALLNDLSDCLMAASDSSNSPHGSELQLSTRMRTVLVSLLGECIDVKTVRDKDLKVLLNLVNLALQRIPKMVRDDRGATVMTIFSQILPLLAEERLHNLHSYLLNTVTSLTVNLASANHDAYRELCTGLGELVTDLRDLLRFMCQPGALSPGGSATIACFSGIHVGVASSAEPTVQNQASEGPVQQPAGAVNTSAAATISLSSISQCKAFLCNALELFARVLTETPATLAATVAPAAILAVVDLLAHAGFSVQVAAAHVLTLLLTTIPAEWLPLLEFLESVLWIQRQLELYREGDSGSR</sequence>
<evidence type="ECO:0000313" key="2">
    <source>
        <dbReference type="Proteomes" id="UP001491310"/>
    </source>
</evidence>
<keyword evidence="2" id="KW-1185">Reference proteome</keyword>
<proteinExistence type="predicted"/>